<dbReference type="EC" id="3.4.24.-" evidence="11"/>
<gene>
    <name evidence="13" type="ORF">JBKA6_1356</name>
</gene>
<dbReference type="SUPFAM" id="SSF50156">
    <property type="entry name" value="PDZ domain-like"/>
    <property type="match status" value="2"/>
</dbReference>
<keyword evidence="7 11" id="KW-0862">Zinc</keyword>
<comment type="cofactor">
    <cofactor evidence="1 11">
        <name>Zn(2+)</name>
        <dbReference type="ChEBI" id="CHEBI:29105"/>
    </cofactor>
</comment>
<dbReference type="GO" id="GO:0016020">
    <property type="term" value="C:membrane"/>
    <property type="evidence" value="ECO:0007669"/>
    <property type="project" value="UniProtKB-SubCell"/>
</dbReference>
<dbReference type="SMART" id="SM00228">
    <property type="entry name" value="PDZ"/>
    <property type="match status" value="2"/>
</dbReference>
<keyword evidence="10 11" id="KW-0472">Membrane</keyword>
<dbReference type="KEGG" id="ise:JBKA6_1356"/>
<dbReference type="AlphaFoldDB" id="A0A1J1DZP1"/>
<keyword evidence="11" id="KW-0479">Metal-binding</keyword>
<evidence type="ECO:0000256" key="7">
    <source>
        <dbReference type="ARBA" id="ARBA00022833"/>
    </source>
</evidence>
<dbReference type="Pfam" id="PF02163">
    <property type="entry name" value="Peptidase_M50"/>
    <property type="match status" value="1"/>
</dbReference>
<evidence type="ECO:0000256" key="5">
    <source>
        <dbReference type="ARBA" id="ARBA00022692"/>
    </source>
</evidence>
<dbReference type="InterPro" id="IPR008915">
    <property type="entry name" value="Peptidase_M50"/>
</dbReference>
<dbReference type="GO" id="GO:0006508">
    <property type="term" value="P:proteolysis"/>
    <property type="evidence" value="ECO:0007669"/>
    <property type="project" value="UniProtKB-KW"/>
</dbReference>
<dbReference type="InterPro" id="IPR036034">
    <property type="entry name" value="PDZ_sf"/>
</dbReference>
<dbReference type="PROSITE" id="PS50106">
    <property type="entry name" value="PDZ"/>
    <property type="match status" value="1"/>
</dbReference>
<evidence type="ECO:0000256" key="1">
    <source>
        <dbReference type="ARBA" id="ARBA00001947"/>
    </source>
</evidence>
<keyword evidence="6 11" id="KW-0378">Hydrolase</keyword>
<dbReference type="RefSeq" id="WP_096687092.1">
    <property type="nucleotide sequence ID" value="NZ_AP014564.1"/>
</dbReference>
<dbReference type="Gene3D" id="2.30.42.10">
    <property type="match status" value="1"/>
</dbReference>
<evidence type="ECO:0000256" key="8">
    <source>
        <dbReference type="ARBA" id="ARBA00022989"/>
    </source>
</evidence>
<dbReference type="PANTHER" id="PTHR42837:SF2">
    <property type="entry name" value="MEMBRANE METALLOPROTEASE ARASP2, CHLOROPLASTIC-RELATED"/>
    <property type="match status" value="1"/>
</dbReference>
<keyword evidence="4 13" id="KW-0645">Protease</keyword>
<keyword evidence="9 11" id="KW-0482">Metalloprotease</keyword>
<dbReference type="InterPro" id="IPR001478">
    <property type="entry name" value="PDZ"/>
</dbReference>
<evidence type="ECO:0000256" key="3">
    <source>
        <dbReference type="ARBA" id="ARBA00007931"/>
    </source>
</evidence>
<evidence type="ECO:0000256" key="11">
    <source>
        <dbReference type="RuleBase" id="RU362031"/>
    </source>
</evidence>
<dbReference type="Pfam" id="PF17820">
    <property type="entry name" value="PDZ_6"/>
    <property type="match status" value="1"/>
</dbReference>
<feature type="transmembrane region" description="Helical" evidence="11">
    <location>
        <begin position="411"/>
        <end position="432"/>
    </location>
</feature>
<evidence type="ECO:0000313" key="13">
    <source>
        <dbReference type="EMBL" id="BAV95369.1"/>
    </source>
</evidence>
<evidence type="ECO:0000259" key="12">
    <source>
        <dbReference type="PROSITE" id="PS50106"/>
    </source>
</evidence>
<feature type="transmembrane region" description="Helical" evidence="11">
    <location>
        <begin position="367"/>
        <end position="399"/>
    </location>
</feature>
<name>A0A1J1DZP1_9FLAO</name>
<evidence type="ECO:0000313" key="14">
    <source>
        <dbReference type="Proteomes" id="UP000243197"/>
    </source>
</evidence>
<keyword evidence="14" id="KW-1185">Reference proteome</keyword>
<feature type="transmembrane region" description="Helical" evidence="11">
    <location>
        <begin position="12"/>
        <end position="33"/>
    </location>
</feature>
<comment type="subcellular location">
    <subcellularLocation>
        <location evidence="2">Membrane</location>
        <topology evidence="2">Multi-pass membrane protein</topology>
    </subcellularLocation>
</comment>
<dbReference type="CDD" id="cd23081">
    <property type="entry name" value="cpPDZ_EcRseP-like"/>
    <property type="match status" value="1"/>
</dbReference>
<evidence type="ECO:0000256" key="9">
    <source>
        <dbReference type="ARBA" id="ARBA00023049"/>
    </source>
</evidence>
<reference evidence="13 14" key="1">
    <citation type="submission" date="2014-03" db="EMBL/GenBank/DDBJ databases">
        <title>complete genome sequence of Flavobacteriaceae bacterium JBKA-6.</title>
        <authorList>
            <person name="Takano T."/>
            <person name="Nakamura Y."/>
            <person name="Takuma S."/>
            <person name="Yasuike M."/>
            <person name="Matsuyama T."/>
            <person name="Sakai T."/>
            <person name="Fujiwara A."/>
            <person name="Kimoto K."/>
            <person name="Fukuda Y."/>
            <person name="Kondo H."/>
            <person name="Hirono I."/>
            <person name="Nakayasu C."/>
        </authorList>
    </citation>
    <scope>NUCLEOTIDE SEQUENCE [LARGE SCALE GENOMIC DNA]</scope>
    <source>
        <strain evidence="13 14">JBKA-6</strain>
    </source>
</reference>
<dbReference type="GO" id="GO:0004222">
    <property type="term" value="F:metalloendopeptidase activity"/>
    <property type="evidence" value="ECO:0007669"/>
    <property type="project" value="InterPro"/>
</dbReference>
<proteinExistence type="inferred from homology"/>
<comment type="similarity">
    <text evidence="3 11">Belongs to the peptidase M50B family.</text>
</comment>
<dbReference type="CDD" id="cd06163">
    <property type="entry name" value="S2P-M50_PDZ_RseP-like"/>
    <property type="match status" value="1"/>
</dbReference>
<feature type="domain" description="PDZ" evidence="12">
    <location>
        <begin position="221"/>
        <end position="262"/>
    </location>
</feature>
<dbReference type="NCBIfam" id="TIGR00054">
    <property type="entry name" value="RIP metalloprotease RseP"/>
    <property type="match status" value="1"/>
</dbReference>
<evidence type="ECO:0000256" key="6">
    <source>
        <dbReference type="ARBA" id="ARBA00022801"/>
    </source>
</evidence>
<evidence type="ECO:0000256" key="2">
    <source>
        <dbReference type="ARBA" id="ARBA00004141"/>
    </source>
</evidence>
<dbReference type="OrthoDB" id="9782003at2"/>
<dbReference type="PANTHER" id="PTHR42837">
    <property type="entry name" value="REGULATOR OF SIGMA-E PROTEASE RSEP"/>
    <property type="match status" value="1"/>
</dbReference>
<dbReference type="InterPro" id="IPR041489">
    <property type="entry name" value="PDZ_6"/>
</dbReference>
<dbReference type="EMBL" id="AP014564">
    <property type="protein sequence ID" value="BAV95369.1"/>
    <property type="molecule type" value="Genomic_DNA"/>
</dbReference>
<dbReference type="GO" id="GO:0046872">
    <property type="term" value="F:metal ion binding"/>
    <property type="evidence" value="ECO:0007669"/>
    <property type="project" value="UniProtKB-KW"/>
</dbReference>
<evidence type="ECO:0000256" key="4">
    <source>
        <dbReference type="ARBA" id="ARBA00022670"/>
    </source>
</evidence>
<keyword evidence="5 11" id="KW-0812">Transmembrane</keyword>
<keyword evidence="8 11" id="KW-1133">Transmembrane helix</keyword>
<organism evidence="13 14">
    <name type="scientific">Ichthyobacterium seriolicida</name>
    <dbReference type="NCBI Taxonomy" id="242600"/>
    <lineage>
        <taxon>Bacteria</taxon>
        <taxon>Pseudomonadati</taxon>
        <taxon>Bacteroidota</taxon>
        <taxon>Flavobacteriia</taxon>
        <taxon>Flavobacteriales</taxon>
        <taxon>Ichthyobacteriaceae</taxon>
        <taxon>Ichthyobacterium</taxon>
    </lineage>
</organism>
<evidence type="ECO:0000256" key="10">
    <source>
        <dbReference type="ARBA" id="ARBA00023136"/>
    </source>
</evidence>
<accession>A0A1J1DZP1</accession>
<dbReference type="Proteomes" id="UP000243197">
    <property type="component" value="Chromosome"/>
</dbReference>
<dbReference type="InterPro" id="IPR004387">
    <property type="entry name" value="Pept_M50_Zn"/>
</dbReference>
<feature type="transmembrane region" description="Helical" evidence="11">
    <location>
        <begin position="104"/>
        <end position="129"/>
    </location>
</feature>
<protein>
    <recommendedName>
        <fullName evidence="11">Zinc metalloprotease</fullName>
        <ecNumber evidence="11">3.4.24.-</ecNumber>
    </recommendedName>
</protein>
<sequence>MEEVLIKGLQFFLSISILVIFHELGHFIPAKLFGTKVEKFYLFFDPWFSLFKKKIGGTEYGIGWLPMGGYVKIAGMVDESMDLEQLKQEPRQWEFRSKPAWQRLIIMVGGVTVNLILAGVIYSGIAYTWGDEYLPVKNIEHGFLVDSLGREIGFENGDKVISIDGVEPISYMEMSEKIVLGAKEVTVLRNDNEIKTINIKPSHIKHIIKNPLFLKPDTPAVIDKVMENSPAEKAGIQRGDKILTINGESTVLFSDIIEELRKKSTENDLVNISVLRDNNTLDFNVNPDNGVIGIKFIQDLTTLKTETKKYSLIESIPAGMRKGYERLNSYISQFKIIFSTETEAYKSVGGFLSIAKQFPSTWNWHHFWSFTAFFSLMLAFLNILPIPVLDGGHVVFVLYEMITRRPPNQKVLEYAQIAGFAIVLFLFIFANINDVIKIFFS</sequence>